<dbReference type="Gene3D" id="3.90.79.10">
    <property type="entry name" value="Nucleoside Triphosphate Pyrophosphohydrolase"/>
    <property type="match status" value="1"/>
</dbReference>
<dbReference type="PROSITE" id="PS51462">
    <property type="entry name" value="NUDIX"/>
    <property type="match status" value="1"/>
</dbReference>
<dbReference type="CDD" id="cd18886">
    <property type="entry name" value="NUDIX_MutT_Nudt1"/>
    <property type="match status" value="1"/>
</dbReference>
<evidence type="ECO:0000259" key="1">
    <source>
        <dbReference type="PROSITE" id="PS51462"/>
    </source>
</evidence>
<reference evidence="2 3" key="1">
    <citation type="submission" date="2020-07" db="EMBL/GenBank/DDBJ databases">
        <authorList>
            <person name="Feng X."/>
        </authorList>
    </citation>
    <scope>NUCLEOTIDE SEQUENCE [LARGE SCALE GENOMIC DNA]</scope>
    <source>
        <strain evidence="2 3">JCM23202</strain>
    </source>
</reference>
<organism evidence="2 3">
    <name type="scientific">Pelagicoccus albus</name>
    <dbReference type="NCBI Taxonomy" id="415222"/>
    <lineage>
        <taxon>Bacteria</taxon>
        <taxon>Pseudomonadati</taxon>
        <taxon>Verrucomicrobiota</taxon>
        <taxon>Opitutia</taxon>
        <taxon>Puniceicoccales</taxon>
        <taxon>Pelagicoccaceae</taxon>
        <taxon>Pelagicoccus</taxon>
    </lineage>
</organism>
<dbReference type="AlphaFoldDB" id="A0A7X1E923"/>
<accession>A0A7X1E923</accession>
<feature type="domain" description="Nudix hydrolase" evidence="1">
    <location>
        <begin position="24"/>
        <end position="161"/>
    </location>
</feature>
<dbReference type="PANTHER" id="PTHR43736:SF1">
    <property type="entry name" value="DIHYDRONEOPTERIN TRIPHOSPHATE DIPHOSPHATASE"/>
    <property type="match status" value="1"/>
</dbReference>
<evidence type="ECO:0000313" key="2">
    <source>
        <dbReference type="EMBL" id="MBC2606906.1"/>
    </source>
</evidence>
<keyword evidence="3" id="KW-1185">Reference proteome</keyword>
<gene>
    <name evidence="2" type="ORF">H5P27_12710</name>
</gene>
<name>A0A7X1E923_9BACT</name>
<sequence length="184" mass="20957">MSSEGRGAVYDGVPSVDNSSTPADLRFRIGVLLYFRDEQGRLLLIRRERPPNEGSWCAIGGKLEMTIGESPYECAQREAQEEVGLRLNVEELRLRVILSEKDYEKTGHWLMFVFQVLTPLKELPQSIEEGEFKFFESGSLDDVNIPELDRRILSKYILTQKSGLHMLRSDGEGHPLVEESRVSV</sequence>
<comment type="caution">
    <text evidence="2">The sequence shown here is derived from an EMBL/GenBank/DDBJ whole genome shotgun (WGS) entry which is preliminary data.</text>
</comment>
<dbReference type="Pfam" id="PF00293">
    <property type="entry name" value="NUDIX"/>
    <property type="match status" value="1"/>
</dbReference>
<proteinExistence type="predicted"/>
<dbReference type="InterPro" id="IPR000086">
    <property type="entry name" value="NUDIX_hydrolase_dom"/>
</dbReference>
<dbReference type="InterPro" id="IPR015797">
    <property type="entry name" value="NUDIX_hydrolase-like_dom_sf"/>
</dbReference>
<dbReference type="Proteomes" id="UP000526501">
    <property type="component" value="Unassembled WGS sequence"/>
</dbReference>
<protein>
    <submittedName>
        <fullName evidence="2">NUDIX domain-containing protein</fullName>
    </submittedName>
</protein>
<dbReference type="SUPFAM" id="SSF55811">
    <property type="entry name" value="Nudix"/>
    <property type="match status" value="1"/>
</dbReference>
<dbReference type="EMBL" id="JACHVC010000012">
    <property type="protein sequence ID" value="MBC2606906.1"/>
    <property type="molecule type" value="Genomic_DNA"/>
</dbReference>
<evidence type="ECO:0000313" key="3">
    <source>
        <dbReference type="Proteomes" id="UP000526501"/>
    </source>
</evidence>
<dbReference type="PANTHER" id="PTHR43736">
    <property type="entry name" value="ADP-RIBOSE PYROPHOSPHATASE"/>
    <property type="match status" value="1"/>
</dbReference>
<dbReference type="RefSeq" id="WP_185660776.1">
    <property type="nucleotide sequence ID" value="NZ_JACHVC010000012.1"/>
</dbReference>